<name>A0A6G1HJC5_9PEZI</name>
<evidence type="ECO:0000256" key="2">
    <source>
        <dbReference type="ARBA" id="ARBA00022801"/>
    </source>
</evidence>
<dbReference type="EMBL" id="ML996709">
    <property type="protein sequence ID" value="KAF2396004.1"/>
    <property type="molecule type" value="Genomic_DNA"/>
</dbReference>
<dbReference type="AlphaFoldDB" id="A0A6G1HJC5"/>
<proteinExistence type="inferred from homology"/>
<dbReference type="Pfam" id="PF00270">
    <property type="entry name" value="DEAD"/>
    <property type="match status" value="1"/>
</dbReference>
<dbReference type="GO" id="GO:0016787">
    <property type="term" value="F:hydrolase activity"/>
    <property type="evidence" value="ECO:0007669"/>
    <property type="project" value="UniProtKB-KW"/>
</dbReference>
<dbReference type="InterPro" id="IPR011545">
    <property type="entry name" value="DEAD/DEAH_box_helicase_dom"/>
</dbReference>
<dbReference type="Gene3D" id="3.40.50.300">
    <property type="entry name" value="P-loop containing nucleotide triphosphate hydrolases"/>
    <property type="match status" value="2"/>
</dbReference>
<dbReference type="GO" id="GO:0003724">
    <property type="term" value="F:RNA helicase activity"/>
    <property type="evidence" value="ECO:0007669"/>
    <property type="project" value="UniProtKB-EC"/>
</dbReference>
<comment type="similarity">
    <text evidence="5">Belongs to the DEAD box helicase family.</text>
</comment>
<dbReference type="Pfam" id="PF00271">
    <property type="entry name" value="Helicase_C"/>
    <property type="match status" value="1"/>
</dbReference>
<feature type="domain" description="Helicase C-terminal" evidence="7">
    <location>
        <begin position="261"/>
        <end position="419"/>
    </location>
</feature>
<reference evidence="8" key="1">
    <citation type="journal article" date="2020" name="Stud. Mycol.">
        <title>101 Dothideomycetes genomes: a test case for predicting lifestyles and emergence of pathogens.</title>
        <authorList>
            <person name="Haridas S."/>
            <person name="Albert R."/>
            <person name="Binder M."/>
            <person name="Bloem J."/>
            <person name="Labutti K."/>
            <person name="Salamov A."/>
            <person name="Andreopoulos B."/>
            <person name="Baker S."/>
            <person name="Barry K."/>
            <person name="Bills G."/>
            <person name="Bluhm B."/>
            <person name="Cannon C."/>
            <person name="Castanera R."/>
            <person name="Culley D."/>
            <person name="Daum C."/>
            <person name="Ezra D."/>
            <person name="Gonzalez J."/>
            <person name="Henrissat B."/>
            <person name="Kuo A."/>
            <person name="Liang C."/>
            <person name="Lipzen A."/>
            <person name="Lutzoni F."/>
            <person name="Magnuson J."/>
            <person name="Mondo S."/>
            <person name="Nolan M."/>
            <person name="Ohm R."/>
            <person name="Pangilinan J."/>
            <person name="Park H.-J."/>
            <person name="Ramirez L."/>
            <person name="Alfaro M."/>
            <person name="Sun H."/>
            <person name="Tritt A."/>
            <person name="Yoshinaga Y."/>
            <person name="Zwiers L.-H."/>
            <person name="Turgeon B."/>
            <person name="Goodwin S."/>
            <person name="Spatafora J."/>
            <person name="Crous P."/>
            <person name="Grigoriev I."/>
        </authorList>
    </citation>
    <scope>NUCLEOTIDE SEQUENCE</scope>
    <source>
        <strain evidence="8">CBS 262.69</strain>
    </source>
</reference>
<comment type="catalytic activity">
    <reaction evidence="5">
        <text>ATP + H2O = ADP + phosphate + H(+)</text>
        <dbReference type="Rhea" id="RHEA:13065"/>
        <dbReference type="ChEBI" id="CHEBI:15377"/>
        <dbReference type="ChEBI" id="CHEBI:15378"/>
        <dbReference type="ChEBI" id="CHEBI:30616"/>
        <dbReference type="ChEBI" id="CHEBI:43474"/>
        <dbReference type="ChEBI" id="CHEBI:456216"/>
        <dbReference type="EC" id="3.6.4.13"/>
    </reaction>
</comment>
<organism evidence="8 9">
    <name type="scientific">Trichodelitschia bisporula</name>
    <dbReference type="NCBI Taxonomy" id="703511"/>
    <lineage>
        <taxon>Eukaryota</taxon>
        <taxon>Fungi</taxon>
        <taxon>Dikarya</taxon>
        <taxon>Ascomycota</taxon>
        <taxon>Pezizomycotina</taxon>
        <taxon>Dothideomycetes</taxon>
        <taxon>Dothideomycetes incertae sedis</taxon>
        <taxon>Phaeotrichales</taxon>
        <taxon>Phaeotrichaceae</taxon>
        <taxon>Trichodelitschia</taxon>
    </lineage>
</organism>
<keyword evidence="5 8" id="KW-0347">Helicase</keyword>
<evidence type="ECO:0000259" key="6">
    <source>
        <dbReference type="PROSITE" id="PS51192"/>
    </source>
</evidence>
<dbReference type="OrthoDB" id="193716at2759"/>
<evidence type="ECO:0000256" key="5">
    <source>
        <dbReference type="RuleBase" id="RU365068"/>
    </source>
</evidence>
<keyword evidence="3 5" id="KW-0067">ATP-binding</keyword>
<dbReference type="InterPro" id="IPR014001">
    <property type="entry name" value="Helicase_ATP-bd"/>
</dbReference>
<dbReference type="GO" id="GO:0003723">
    <property type="term" value="F:RNA binding"/>
    <property type="evidence" value="ECO:0007669"/>
    <property type="project" value="UniProtKB-UniRule"/>
</dbReference>
<dbReference type="GO" id="GO:0005524">
    <property type="term" value="F:ATP binding"/>
    <property type="evidence" value="ECO:0007669"/>
    <property type="project" value="UniProtKB-UniRule"/>
</dbReference>
<feature type="domain" description="Helicase ATP-binding" evidence="6">
    <location>
        <begin position="51"/>
        <end position="233"/>
    </location>
</feature>
<dbReference type="PROSITE" id="PS51192">
    <property type="entry name" value="HELICASE_ATP_BIND_1"/>
    <property type="match status" value="1"/>
</dbReference>
<sequence>MAEAVYSTATLKDAGADRFDSLAGKVHPAILKALENMDYEYMTPVQSKVLSQLPTLQSDCLVQAKTGTGKTIAFLLPVLQSLLTGPAVPRGQVAVLIMSPTRELAQQIAKECDRLTACLPRRIECHTAFGGTTRNANLSRFMNGNPTILVATPGRLKDYLTEEKTVARFDNLRCLILDEADTMLEQGFLQDVRQILRLLPPKNTGWQGMCFSATIPDKIRDVLSTVLAKGYTSVSAIDASEPPTHARVPQFHVVIPTVQDTFRALLSLITFEIKESGEHPKIIVFGTTANLVALYAALFRGLPNALPVYELHSRLSQPQRTRTTDAFKVAEKGILLATDVVGRGMDFPNVTSVVQVGLPMNGEQYVHRVGRTARADKDGRAVIMLTQAESFFLNVNRQLPIQPYAHSAAILADSAAADQAAAILATIDEGTKQKGYSAYLGFMKGFMHKLRLSPEGLVAVANDLAILGMGCPEPPAMEKKTVGKMGLKGVRGLRPYAVFRDVFSALLSRCINARQCLHKAGATA</sequence>
<dbReference type="InterPro" id="IPR027417">
    <property type="entry name" value="P-loop_NTPase"/>
</dbReference>
<protein>
    <recommendedName>
        <fullName evidence="5">ATP-dependent RNA helicase</fullName>
        <ecNumber evidence="5">3.6.4.13</ecNumber>
    </recommendedName>
</protein>
<dbReference type="Proteomes" id="UP000799640">
    <property type="component" value="Unassembled WGS sequence"/>
</dbReference>
<evidence type="ECO:0000313" key="9">
    <source>
        <dbReference type="Proteomes" id="UP000799640"/>
    </source>
</evidence>
<evidence type="ECO:0000259" key="7">
    <source>
        <dbReference type="PROSITE" id="PS51194"/>
    </source>
</evidence>
<dbReference type="CDD" id="cd18787">
    <property type="entry name" value="SF2_C_DEAD"/>
    <property type="match status" value="1"/>
</dbReference>
<dbReference type="PROSITE" id="PS51194">
    <property type="entry name" value="HELICASE_CTER"/>
    <property type="match status" value="1"/>
</dbReference>
<keyword evidence="2 5" id="KW-0378">Hydrolase</keyword>
<dbReference type="CDD" id="cd17964">
    <property type="entry name" value="DEADc_MSS116"/>
    <property type="match status" value="1"/>
</dbReference>
<comment type="domain">
    <text evidence="5">The Q motif is unique to and characteristic of the DEAD box family of RNA helicases and controls ATP binding and hydrolysis.</text>
</comment>
<keyword evidence="4 5" id="KW-0694">RNA-binding</keyword>
<keyword evidence="9" id="KW-1185">Reference proteome</keyword>
<evidence type="ECO:0000256" key="3">
    <source>
        <dbReference type="ARBA" id="ARBA00022840"/>
    </source>
</evidence>
<dbReference type="SUPFAM" id="SSF52540">
    <property type="entry name" value="P-loop containing nucleoside triphosphate hydrolases"/>
    <property type="match status" value="1"/>
</dbReference>
<accession>A0A6G1HJC5</accession>
<evidence type="ECO:0000256" key="1">
    <source>
        <dbReference type="ARBA" id="ARBA00022741"/>
    </source>
</evidence>
<dbReference type="SMART" id="SM00490">
    <property type="entry name" value="HELICc"/>
    <property type="match status" value="1"/>
</dbReference>
<evidence type="ECO:0000313" key="8">
    <source>
        <dbReference type="EMBL" id="KAF2396004.1"/>
    </source>
</evidence>
<gene>
    <name evidence="8" type="ORF">EJ06DRAFT_525022</name>
</gene>
<keyword evidence="1 5" id="KW-0547">Nucleotide-binding</keyword>
<dbReference type="InterPro" id="IPR001650">
    <property type="entry name" value="Helicase_C-like"/>
</dbReference>
<dbReference type="SMART" id="SM00487">
    <property type="entry name" value="DEXDc"/>
    <property type="match status" value="1"/>
</dbReference>
<dbReference type="EC" id="3.6.4.13" evidence="5"/>
<dbReference type="PANTHER" id="PTHR24031">
    <property type="entry name" value="RNA HELICASE"/>
    <property type="match status" value="1"/>
</dbReference>
<comment type="function">
    <text evidence="5">RNA helicase.</text>
</comment>
<evidence type="ECO:0000256" key="4">
    <source>
        <dbReference type="ARBA" id="ARBA00022884"/>
    </source>
</evidence>